<dbReference type="InterPro" id="IPR007110">
    <property type="entry name" value="Ig-like_dom"/>
</dbReference>
<reference evidence="5" key="1">
    <citation type="submission" date="2025-08" db="UniProtKB">
        <authorList>
            <consortium name="Ensembl"/>
        </authorList>
    </citation>
    <scope>IDENTIFICATION</scope>
</reference>
<evidence type="ECO:0000259" key="4">
    <source>
        <dbReference type="PROSITE" id="PS50835"/>
    </source>
</evidence>
<feature type="signal peptide" evidence="3">
    <location>
        <begin position="1"/>
        <end position="19"/>
    </location>
</feature>
<dbReference type="SMART" id="SM00408">
    <property type="entry name" value="IGc2"/>
    <property type="match status" value="1"/>
</dbReference>
<dbReference type="SMART" id="SM00409">
    <property type="entry name" value="IG"/>
    <property type="match status" value="1"/>
</dbReference>
<evidence type="ECO:0000256" key="3">
    <source>
        <dbReference type="SAM" id="SignalP"/>
    </source>
</evidence>
<dbReference type="InterPro" id="IPR003599">
    <property type="entry name" value="Ig_sub"/>
</dbReference>
<evidence type="ECO:0000313" key="5">
    <source>
        <dbReference type="Ensembl" id="ENSPMGP00000027751.1"/>
    </source>
</evidence>
<dbReference type="AlphaFoldDB" id="A0A3B4BGV6"/>
<keyword evidence="6" id="KW-1185">Reference proteome</keyword>
<dbReference type="InterPro" id="IPR036179">
    <property type="entry name" value="Ig-like_dom_sf"/>
</dbReference>
<evidence type="ECO:0000256" key="1">
    <source>
        <dbReference type="ARBA" id="ARBA00022729"/>
    </source>
</evidence>
<dbReference type="Proteomes" id="UP000261520">
    <property type="component" value="Unplaced"/>
</dbReference>
<dbReference type="InterPro" id="IPR003598">
    <property type="entry name" value="Ig_sub2"/>
</dbReference>
<proteinExistence type="predicted"/>
<dbReference type="GO" id="GO:0005886">
    <property type="term" value="C:plasma membrane"/>
    <property type="evidence" value="ECO:0007669"/>
    <property type="project" value="TreeGrafter"/>
</dbReference>
<feature type="domain" description="Ig-like" evidence="4">
    <location>
        <begin position="54"/>
        <end position="138"/>
    </location>
</feature>
<dbReference type="SUPFAM" id="SSF48726">
    <property type="entry name" value="Immunoglobulin"/>
    <property type="match status" value="2"/>
</dbReference>
<sequence length="191" mass="20769">YSVGKFPSAALVVLTRALAVAPPPLLPLRSQSFDEDVAISPFYVSIQDSSNPQPGEDQTTTPVELVAGNSLNLDCNGFGSPDPEVNWIIPNGNIRYEVHKNGSLIIRNIQPVDGGEYLCSVQNQYGSDEMLTNLVVLSQHPKILQSRHRDVSVNLGSSIDLECQVEGHPKPKVMWVLPNHAQMAVTPFGSL</sequence>
<dbReference type="CDD" id="cd00096">
    <property type="entry name" value="Ig"/>
    <property type="match status" value="1"/>
</dbReference>
<dbReference type="InterPro" id="IPR013098">
    <property type="entry name" value="Ig_I-set"/>
</dbReference>
<dbReference type="Gene3D" id="2.60.40.10">
    <property type="entry name" value="Immunoglobulins"/>
    <property type="match status" value="2"/>
</dbReference>
<keyword evidence="1 3" id="KW-0732">Signal</keyword>
<protein>
    <recommendedName>
        <fullName evidence="4">Ig-like domain-containing protein</fullName>
    </recommendedName>
</protein>
<dbReference type="InterPro" id="IPR050958">
    <property type="entry name" value="Cell_Adh-Cytoskel_Orgn"/>
</dbReference>
<dbReference type="PROSITE" id="PS50835">
    <property type="entry name" value="IG_LIKE"/>
    <property type="match status" value="2"/>
</dbReference>
<accession>A0A3B4BGV6</accession>
<dbReference type="InterPro" id="IPR013783">
    <property type="entry name" value="Ig-like_fold"/>
</dbReference>
<feature type="domain" description="Ig-like" evidence="4">
    <location>
        <begin position="141"/>
        <end position="191"/>
    </location>
</feature>
<dbReference type="GO" id="GO:0007156">
    <property type="term" value="P:homophilic cell adhesion via plasma membrane adhesion molecules"/>
    <property type="evidence" value="ECO:0007669"/>
    <property type="project" value="TreeGrafter"/>
</dbReference>
<dbReference type="Pfam" id="PF07679">
    <property type="entry name" value="I-set"/>
    <property type="match status" value="2"/>
</dbReference>
<evidence type="ECO:0000313" key="6">
    <source>
        <dbReference type="Proteomes" id="UP000261520"/>
    </source>
</evidence>
<dbReference type="Ensembl" id="ENSPMGT00000029559.1">
    <property type="protein sequence ID" value="ENSPMGP00000027751.1"/>
    <property type="gene ID" value="ENSPMGG00000022390.1"/>
</dbReference>
<name>A0A3B4BGV6_9GOBI</name>
<feature type="chain" id="PRO_5017301578" description="Ig-like domain-containing protein" evidence="3">
    <location>
        <begin position="20"/>
        <end position="191"/>
    </location>
</feature>
<dbReference type="PANTHER" id="PTHR45080:SF8">
    <property type="entry name" value="IG-LIKE DOMAIN-CONTAINING PROTEIN"/>
    <property type="match status" value="1"/>
</dbReference>
<dbReference type="PANTHER" id="PTHR45080">
    <property type="entry name" value="CONTACTIN 5"/>
    <property type="match status" value="1"/>
</dbReference>
<evidence type="ECO:0000256" key="2">
    <source>
        <dbReference type="ARBA" id="ARBA00023157"/>
    </source>
</evidence>
<reference evidence="5" key="2">
    <citation type="submission" date="2025-09" db="UniProtKB">
        <authorList>
            <consortium name="Ensembl"/>
        </authorList>
    </citation>
    <scope>IDENTIFICATION</scope>
</reference>
<organism evidence="5 6">
    <name type="scientific">Periophthalmus magnuspinnatus</name>
    <dbReference type="NCBI Taxonomy" id="409849"/>
    <lineage>
        <taxon>Eukaryota</taxon>
        <taxon>Metazoa</taxon>
        <taxon>Chordata</taxon>
        <taxon>Craniata</taxon>
        <taxon>Vertebrata</taxon>
        <taxon>Euteleostomi</taxon>
        <taxon>Actinopterygii</taxon>
        <taxon>Neopterygii</taxon>
        <taxon>Teleostei</taxon>
        <taxon>Neoteleostei</taxon>
        <taxon>Acanthomorphata</taxon>
        <taxon>Gobiaria</taxon>
        <taxon>Gobiiformes</taxon>
        <taxon>Gobioidei</taxon>
        <taxon>Gobiidae</taxon>
        <taxon>Oxudercinae</taxon>
        <taxon>Periophthalmus</taxon>
    </lineage>
</organism>
<keyword evidence="2" id="KW-1015">Disulfide bond</keyword>